<accession>A0A066VPV4</accession>
<keyword evidence="3" id="KW-1003">Cell membrane</keyword>
<comment type="similarity">
    <text evidence="7">Belongs to the major facilitator superfamily. DHA1 family. Polyamines/proton antiporter (TC 2.A.1.2.16) subfamily.</text>
</comment>
<reference evidence="10 11" key="1">
    <citation type="submission" date="2014-05" db="EMBL/GenBank/DDBJ databases">
        <title>Draft genome sequence of a rare smut relative, Tilletiaria anomala UBC 951.</title>
        <authorList>
            <consortium name="DOE Joint Genome Institute"/>
            <person name="Toome M."/>
            <person name="Kuo A."/>
            <person name="Henrissat B."/>
            <person name="Lipzen A."/>
            <person name="Tritt A."/>
            <person name="Yoshinaga Y."/>
            <person name="Zane M."/>
            <person name="Barry K."/>
            <person name="Grigoriev I.V."/>
            <person name="Spatafora J.W."/>
            <person name="Aimea M.C."/>
        </authorList>
    </citation>
    <scope>NUCLEOTIDE SEQUENCE [LARGE SCALE GENOMIC DNA]</scope>
    <source>
        <strain evidence="10 11">UBC 951</strain>
    </source>
</reference>
<feature type="transmembrane region" description="Helical" evidence="8">
    <location>
        <begin position="359"/>
        <end position="385"/>
    </location>
</feature>
<dbReference type="Pfam" id="PF07690">
    <property type="entry name" value="MFS_1"/>
    <property type="match status" value="1"/>
</dbReference>
<feature type="transmembrane region" description="Helical" evidence="8">
    <location>
        <begin position="201"/>
        <end position="231"/>
    </location>
</feature>
<dbReference type="RefSeq" id="XP_013242487.1">
    <property type="nucleotide sequence ID" value="XM_013387033.1"/>
</dbReference>
<keyword evidence="2" id="KW-0813">Transport</keyword>
<dbReference type="EMBL" id="JMSN01000058">
    <property type="protein sequence ID" value="KDN43772.1"/>
    <property type="molecule type" value="Genomic_DNA"/>
</dbReference>
<dbReference type="InterPro" id="IPR011701">
    <property type="entry name" value="MFS"/>
</dbReference>
<keyword evidence="6 8" id="KW-0472">Membrane</keyword>
<dbReference type="InParanoid" id="A0A066VPV4"/>
<keyword evidence="11" id="KW-1185">Reference proteome</keyword>
<dbReference type="GeneID" id="25266862"/>
<dbReference type="PROSITE" id="PS50850">
    <property type="entry name" value="MFS"/>
    <property type="match status" value="1"/>
</dbReference>
<keyword evidence="4 8" id="KW-0812">Transmembrane</keyword>
<dbReference type="PANTHER" id="PTHR23502:SF186">
    <property type="entry name" value="MAJOR FACILITATOR SUPERFAMILY (MFS) PROFILE DOMAIN-CONTAINING PROTEIN"/>
    <property type="match status" value="1"/>
</dbReference>
<dbReference type="PANTHER" id="PTHR23502">
    <property type="entry name" value="MAJOR FACILITATOR SUPERFAMILY"/>
    <property type="match status" value="1"/>
</dbReference>
<evidence type="ECO:0000313" key="10">
    <source>
        <dbReference type="EMBL" id="KDN43772.1"/>
    </source>
</evidence>
<evidence type="ECO:0000313" key="11">
    <source>
        <dbReference type="Proteomes" id="UP000027361"/>
    </source>
</evidence>
<protein>
    <submittedName>
        <fullName evidence="10">MFS general substrate transporter</fullName>
    </submittedName>
</protein>
<dbReference type="GO" id="GO:0022857">
    <property type="term" value="F:transmembrane transporter activity"/>
    <property type="evidence" value="ECO:0007669"/>
    <property type="project" value="InterPro"/>
</dbReference>
<keyword evidence="5 8" id="KW-1133">Transmembrane helix</keyword>
<evidence type="ECO:0000256" key="3">
    <source>
        <dbReference type="ARBA" id="ARBA00022475"/>
    </source>
</evidence>
<evidence type="ECO:0000256" key="6">
    <source>
        <dbReference type="ARBA" id="ARBA00023136"/>
    </source>
</evidence>
<evidence type="ECO:0000259" key="9">
    <source>
        <dbReference type="PROSITE" id="PS50850"/>
    </source>
</evidence>
<dbReference type="CDD" id="cd17323">
    <property type="entry name" value="MFS_Tpo1_MDR_like"/>
    <property type="match status" value="1"/>
</dbReference>
<name>A0A066VPV4_TILAU</name>
<feature type="transmembrane region" description="Helical" evidence="8">
    <location>
        <begin position="596"/>
        <end position="618"/>
    </location>
</feature>
<evidence type="ECO:0000256" key="1">
    <source>
        <dbReference type="ARBA" id="ARBA00004651"/>
    </source>
</evidence>
<feature type="domain" description="Major facilitator superfamily (MFS) profile" evidence="9">
    <location>
        <begin position="45"/>
        <end position="623"/>
    </location>
</feature>
<evidence type="ECO:0000256" key="7">
    <source>
        <dbReference type="ARBA" id="ARBA00038459"/>
    </source>
</evidence>
<dbReference type="InterPro" id="IPR020846">
    <property type="entry name" value="MFS_dom"/>
</dbReference>
<feature type="transmembrane region" description="Helical" evidence="8">
    <location>
        <begin position="302"/>
        <end position="327"/>
    </location>
</feature>
<dbReference type="STRING" id="1037660.A0A066VPV4"/>
<dbReference type="HOGENOM" id="CLU_008455_1_1_1"/>
<feature type="transmembrane region" description="Helical" evidence="8">
    <location>
        <begin position="112"/>
        <end position="132"/>
    </location>
</feature>
<dbReference type="SUPFAM" id="SSF103473">
    <property type="entry name" value="MFS general substrate transporter"/>
    <property type="match status" value="2"/>
</dbReference>
<sequence>MEKAKETFGTPALDTDALRIVDLSAIKLEGHEDPHQWSYSFKWMTVAIVSLMGFISPMGSSIIVPGSKLIDLEFNLDSRTLSIIPVSTYVIGLAFGPFVFAPASELIGRKPVYVSTSIVFVMFNIATAVAPTYVGLNILRLLAGAFGSTGPTLGSGSIGDMFSPKERGKAVSLYGLGPLLGPVVGNLIGGFIVQGSLSWRWLLWTLTIFSGIICLIVTFCLNETYGPVLLARKRSRIRKQMLAVSVAQSYAATGSNSDAPATKISRFAAIVDKSKRAALKCMRPSADAKAKFKLAITRPCRLLFTNPICAIFSVYMGFVYGEIFIFLTQHPLLFQRRDGGPGGREAGPPGLLRLPTYNWSAGAAGLSYLGLGVGFLSAMLINAMFNDVLYCRLVASNGRLGWYIIFSNAREIEAKLAAKDAAKALQAQGGAGTEVRALEAAVLHPGAQADAVAASDEKFTGICAASREVKPIEGAPVCPSMAKDPLSPSAATAPKKGKPEYRLPFCLVGMLILPAALLMFGWAADQRLHWSLPLLGSLLTGMSTILCFQTILVYLVDAFVPYSASATACCVLVRSLLAAVFPLFAESLYTSLGFGWGSTLLALVGLLGVPVPIVLFRFGEALRTRYKFNG</sequence>
<proteinExistence type="inferred from homology"/>
<feature type="transmembrane region" description="Helical" evidence="8">
    <location>
        <begin position="530"/>
        <end position="555"/>
    </location>
</feature>
<evidence type="ECO:0000256" key="8">
    <source>
        <dbReference type="SAM" id="Phobius"/>
    </source>
</evidence>
<feature type="transmembrane region" description="Helical" evidence="8">
    <location>
        <begin position="562"/>
        <end position="584"/>
    </location>
</feature>
<feature type="transmembrane region" description="Helical" evidence="8">
    <location>
        <begin position="505"/>
        <end position="524"/>
    </location>
</feature>
<dbReference type="GO" id="GO:0005886">
    <property type="term" value="C:plasma membrane"/>
    <property type="evidence" value="ECO:0007669"/>
    <property type="project" value="UniProtKB-SubCell"/>
</dbReference>
<organism evidence="10 11">
    <name type="scientific">Tilletiaria anomala (strain ATCC 24038 / CBS 436.72 / UBC 951)</name>
    <dbReference type="NCBI Taxonomy" id="1037660"/>
    <lineage>
        <taxon>Eukaryota</taxon>
        <taxon>Fungi</taxon>
        <taxon>Dikarya</taxon>
        <taxon>Basidiomycota</taxon>
        <taxon>Ustilaginomycotina</taxon>
        <taxon>Exobasidiomycetes</taxon>
        <taxon>Georgefischeriales</taxon>
        <taxon>Tilletiariaceae</taxon>
        <taxon>Tilletiaria</taxon>
    </lineage>
</organism>
<feature type="transmembrane region" description="Helical" evidence="8">
    <location>
        <begin position="83"/>
        <end position="100"/>
    </location>
</feature>
<dbReference type="InterPro" id="IPR036259">
    <property type="entry name" value="MFS_trans_sf"/>
</dbReference>
<dbReference type="OMA" id="INAMFND"/>
<dbReference type="OrthoDB" id="6770063at2759"/>
<dbReference type="Proteomes" id="UP000027361">
    <property type="component" value="Unassembled WGS sequence"/>
</dbReference>
<feature type="transmembrane region" description="Helical" evidence="8">
    <location>
        <begin position="171"/>
        <end position="195"/>
    </location>
</feature>
<evidence type="ECO:0000256" key="5">
    <source>
        <dbReference type="ARBA" id="ARBA00022989"/>
    </source>
</evidence>
<dbReference type="AlphaFoldDB" id="A0A066VPV4"/>
<comment type="subcellular location">
    <subcellularLocation>
        <location evidence="1">Cell membrane</location>
        <topology evidence="1">Multi-pass membrane protein</topology>
    </subcellularLocation>
</comment>
<feature type="transmembrane region" description="Helical" evidence="8">
    <location>
        <begin position="43"/>
        <end position="63"/>
    </location>
</feature>
<evidence type="ECO:0000256" key="2">
    <source>
        <dbReference type="ARBA" id="ARBA00022448"/>
    </source>
</evidence>
<dbReference type="Gene3D" id="1.20.1250.20">
    <property type="entry name" value="MFS general substrate transporter like domains"/>
    <property type="match status" value="1"/>
</dbReference>
<gene>
    <name evidence="10" type="ORF">K437DRAFT_278725</name>
</gene>
<evidence type="ECO:0000256" key="4">
    <source>
        <dbReference type="ARBA" id="ARBA00022692"/>
    </source>
</evidence>
<comment type="caution">
    <text evidence="10">The sequence shown here is derived from an EMBL/GenBank/DDBJ whole genome shotgun (WGS) entry which is preliminary data.</text>
</comment>